<accession>A0ABM8VWQ6</accession>
<reference evidence="2 3" key="1">
    <citation type="submission" date="2021-06" db="EMBL/GenBank/DDBJ databases">
        <authorList>
            <person name="Kallberg Y."/>
            <person name="Tangrot J."/>
            <person name="Rosling A."/>
        </authorList>
    </citation>
    <scope>NUCLEOTIDE SEQUENCE [LARGE SCALE GENOMIC DNA]</scope>
    <source>
        <strain evidence="2 3">120-4 pot B 10/14</strain>
    </source>
</reference>
<evidence type="ECO:0000256" key="1">
    <source>
        <dbReference type="ARBA" id="ARBA00008889"/>
    </source>
</evidence>
<evidence type="ECO:0000313" key="2">
    <source>
        <dbReference type="EMBL" id="CAG8465330.1"/>
    </source>
</evidence>
<sequence length="120" mass="14066">MPATSQKQAAVQNIKNDFQQAKAVIFYNFHHAENRELFRLKKELKQAGSHLKVYKNNLVMKALPNYSLELKQANAFIFCQEDEYKPLSILNQFNKEHSKIKRFQGGIYEQKLIAHTLLEK</sequence>
<keyword evidence="3" id="KW-1185">Reference proteome</keyword>
<dbReference type="Pfam" id="PF00466">
    <property type="entry name" value="Ribosomal_L10"/>
    <property type="match status" value="1"/>
</dbReference>
<dbReference type="Gene3D" id="3.30.70.1730">
    <property type="match status" value="1"/>
</dbReference>
<gene>
    <name evidence="2" type="ORF">GMARGA_LOCUS511</name>
</gene>
<dbReference type="SUPFAM" id="SSF160369">
    <property type="entry name" value="Ribosomal protein L10-like"/>
    <property type="match status" value="1"/>
</dbReference>
<protein>
    <submittedName>
        <fullName evidence="2">10493_t:CDS:1</fullName>
    </submittedName>
</protein>
<evidence type="ECO:0000313" key="3">
    <source>
        <dbReference type="Proteomes" id="UP000789901"/>
    </source>
</evidence>
<dbReference type="InterPro" id="IPR001790">
    <property type="entry name" value="Ribosomal_uL10"/>
</dbReference>
<comment type="similarity">
    <text evidence="1">Belongs to the universal ribosomal protein uL10 family.</text>
</comment>
<dbReference type="EMBL" id="CAJVQB010000086">
    <property type="protein sequence ID" value="CAG8465330.1"/>
    <property type="molecule type" value="Genomic_DNA"/>
</dbReference>
<dbReference type="InterPro" id="IPR043141">
    <property type="entry name" value="Ribosomal_uL10-like_sf"/>
</dbReference>
<organism evidence="2 3">
    <name type="scientific">Gigaspora margarita</name>
    <dbReference type="NCBI Taxonomy" id="4874"/>
    <lineage>
        <taxon>Eukaryota</taxon>
        <taxon>Fungi</taxon>
        <taxon>Fungi incertae sedis</taxon>
        <taxon>Mucoromycota</taxon>
        <taxon>Glomeromycotina</taxon>
        <taxon>Glomeromycetes</taxon>
        <taxon>Diversisporales</taxon>
        <taxon>Gigasporaceae</taxon>
        <taxon>Gigaspora</taxon>
    </lineage>
</organism>
<proteinExistence type="inferred from homology"/>
<name>A0ABM8VWQ6_GIGMA</name>
<dbReference type="Proteomes" id="UP000789901">
    <property type="component" value="Unassembled WGS sequence"/>
</dbReference>
<comment type="caution">
    <text evidence="2">The sequence shown here is derived from an EMBL/GenBank/DDBJ whole genome shotgun (WGS) entry which is preliminary data.</text>
</comment>